<dbReference type="EMBL" id="JBEGDP010000030">
    <property type="protein sequence ID" value="MEQ7849194.1"/>
    <property type="molecule type" value="Genomic_DNA"/>
</dbReference>
<reference evidence="3 4" key="1">
    <citation type="submission" date="2024-02" db="EMBL/GenBank/DDBJ databases">
        <title>Full genome sequence of Nocardioides kribbensis.</title>
        <authorList>
            <person name="Poletto B.L."/>
            <person name="Silva G."/>
            <person name="Galante D."/>
            <person name="Campos K.R."/>
            <person name="Santos M.B.N."/>
            <person name="Sacchi C.T."/>
        </authorList>
    </citation>
    <scope>NUCLEOTIDE SEQUENCE [LARGE SCALE GENOMIC DNA]</scope>
    <source>
        <strain evidence="3 4">O4R</strain>
    </source>
</reference>
<protein>
    <submittedName>
        <fullName evidence="3">Uncharacterized protein</fullName>
    </submittedName>
</protein>
<proteinExistence type="predicted"/>
<accession>A0ABV1P367</accession>
<feature type="signal peptide" evidence="2">
    <location>
        <begin position="1"/>
        <end position="27"/>
    </location>
</feature>
<evidence type="ECO:0000256" key="1">
    <source>
        <dbReference type="SAM" id="MobiDB-lite"/>
    </source>
</evidence>
<name>A0ABV1P367_9ACTN</name>
<feature type="compositionally biased region" description="Low complexity" evidence="1">
    <location>
        <begin position="36"/>
        <end position="60"/>
    </location>
</feature>
<dbReference type="RefSeq" id="WP_349805500.1">
    <property type="nucleotide sequence ID" value="NZ_JBEGDP010000030.1"/>
</dbReference>
<feature type="region of interest" description="Disordered" evidence="1">
    <location>
        <begin position="23"/>
        <end position="72"/>
    </location>
</feature>
<evidence type="ECO:0000313" key="3">
    <source>
        <dbReference type="EMBL" id="MEQ7849194.1"/>
    </source>
</evidence>
<gene>
    <name evidence="3" type="ORF">V6R90_18110</name>
</gene>
<feature type="chain" id="PRO_5047497471" evidence="2">
    <location>
        <begin position="28"/>
        <end position="239"/>
    </location>
</feature>
<keyword evidence="4" id="KW-1185">Reference proteome</keyword>
<comment type="caution">
    <text evidence="3">The sequence shown here is derived from an EMBL/GenBank/DDBJ whole genome shotgun (WGS) entry which is preliminary data.</text>
</comment>
<evidence type="ECO:0000256" key="2">
    <source>
        <dbReference type="SAM" id="SignalP"/>
    </source>
</evidence>
<feature type="compositionally biased region" description="Acidic residues" evidence="1">
    <location>
        <begin position="61"/>
        <end position="71"/>
    </location>
</feature>
<dbReference type="PROSITE" id="PS51257">
    <property type="entry name" value="PROKAR_LIPOPROTEIN"/>
    <property type="match status" value="1"/>
</dbReference>
<dbReference type="Proteomes" id="UP001482520">
    <property type="component" value="Unassembled WGS sequence"/>
</dbReference>
<sequence>MRLRPLLAPAALCLALAAAGCSSDDSAEQSAEKSADSPAATAAESPADSTAAASPSADASEPSEPDTDTDTQEVATDQVAFDVPASWVTVDAAEAFSGDDATEDPVVQDLAARLGVTPEQAVQTFAQMDLIVTSDGERDAGVLTNLNVVHFPGALPTESAARAELRQIGATVTSIEAVETGAGDALRVAYTLEAGGGQVRSQALAVDVDGQLVTITVTAGTETTSDELTDLVVDSLTAA</sequence>
<evidence type="ECO:0000313" key="4">
    <source>
        <dbReference type="Proteomes" id="UP001482520"/>
    </source>
</evidence>
<keyword evidence="2" id="KW-0732">Signal</keyword>
<organism evidence="3 4">
    <name type="scientific">Nocardioides kribbensis</name>
    <dbReference type="NCBI Taxonomy" id="305517"/>
    <lineage>
        <taxon>Bacteria</taxon>
        <taxon>Bacillati</taxon>
        <taxon>Actinomycetota</taxon>
        <taxon>Actinomycetes</taxon>
        <taxon>Propionibacteriales</taxon>
        <taxon>Nocardioidaceae</taxon>
        <taxon>Nocardioides</taxon>
    </lineage>
</organism>